<evidence type="ECO:0000256" key="16">
    <source>
        <dbReference type="SAM" id="MobiDB-lite"/>
    </source>
</evidence>
<keyword evidence="9" id="KW-0256">Endoplasmic reticulum</keyword>
<evidence type="ECO:0000256" key="3">
    <source>
        <dbReference type="ARBA" id="ARBA00009358"/>
    </source>
</evidence>
<dbReference type="Gene3D" id="1.20.940.10">
    <property type="entry name" value="Functional domain of the splicing factor Prp18"/>
    <property type="match status" value="1"/>
</dbReference>
<feature type="domain" description="SRA1/Sec31" evidence="17">
    <location>
        <begin position="1158"/>
        <end position="1289"/>
    </location>
</feature>
<dbReference type="Proteomes" id="UP000189911">
    <property type="component" value="Chromosome E"/>
</dbReference>
<keyword evidence="7 15" id="KW-0853">WD repeat</keyword>
<dbReference type="EMBL" id="LT598451">
    <property type="protein sequence ID" value="SCU92778.1"/>
    <property type="molecule type" value="Genomic_DNA"/>
</dbReference>
<evidence type="ECO:0000256" key="12">
    <source>
        <dbReference type="ARBA" id="ARBA00023136"/>
    </source>
</evidence>
<evidence type="ECO:0000256" key="6">
    <source>
        <dbReference type="ARBA" id="ARBA00022448"/>
    </source>
</evidence>
<keyword evidence="12" id="KW-0472">Membrane</keyword>
<dbReference type="InterPro" id="IPR040251">
    <property type="entry name" value="SEC31-like"/>
</dbReference>
<dbReference type="GO" id="GO:0007029">
    <property type="term" value="P:endoplasmic reticulum organization"/>
    <property type="evidence" value="ECO:0007669"/>
    <property type="project" value="TreeGrafter"/>
</dbReference>
<dbReference type="PROSITE" id="PS50082">
    <property type="entry name" value="WD_REPEATS_2"/>
    <property type="match status" value="2"/>
</dbReference>
<evidence type="ECO:0000313" key="19">
    <source>
        <dbReference type="EMBL" id="SCU92778.1"/>
    </source>
</evidence>
<dbReference type="PROSITE" id="PS00678">
    <property type="entry name" value="WD_REPEATS_1"/>
    <property type="match status" value="1"/>
</dbReference>
<dbReference type="GO" id="GO:0070971">
    <property type="term" value="C:endoplasmic reticulum exit site"/>
    <property type="evidence" value="ECO:0007669"/>
    <property type="project" value="TreeGrafter"/>
</dbReference>
<keyword evidence="11" id="KW-0653">Protein transport</keyword>
<keyword evidence="10" id="KW-0931">ER-Golgi transport</keyword>
<feature type="region of interest" description="Disordered" evidence="16">
    <location>
        <begin position="981"/>
        <end position="1192"/>
    </location>
</feature>
<dbReference type="GO" id="GO:0005789">
    <property type="term" value="C:endoplasmic reticulum membrane"/>
    <property type="evidence" value="ECO:0007669"/>
    <property type="project" value="UniProtKB-SubCell"/>
</dbReference>
<dbReference type="GO" id="GO:0030127">
    <property type="term" value="C:COPII vesicle coat"/>
    <property type="evidence" value="ECO:0007669"/>
    <property type="project" value="TreeGrafter"/>
</dbReference>
<dbReference type="GO" id="GO:0090110">
    <property type="term" value="P:COPII-coated vesicle cargo loading"/>
    <property type="evidence" value="ECO:0007669"/>
    <property type="project" value="TreeGrafter"/>
</dbReference>
<dbReference type="GO" id="GO:0005198">
    <property type="term" value="F:structural molecule activity"/>
    <property type="evidence" value="ECO:0007669"/>
    <property type="project" value="TreeGrafter"/>
</dbReference>
<reference evidence="20" key="1">
    <citation type="submission" date="2016-03" db="EMBL/GenBank/DDBJ databases">
        <authorList>
            <person name="Devillers Hugo."/>
        </authorList>
    </citation>
    <scope>NUCLEOTIDE SEQUENCE [LARGE SCALE GENOMIC DNA]</scope>
</reference>
<feature type="compositionally biased region" description="Polar residues" evidence="16">
    <location>
        <begin position="1182"/>
        <end position="1192"/>
    </location>
</feature>
<dbReference type="PANTHER" id="PTHR13923">
    <property type="entry name" value="SEC31-RELATED PROTEIN"/>
    <property type="match status" value="1"/>
</dbReference>
<dbReference type="SUPFAM" id="SSF47938">
    <property type="entry name" value="Functional domain of the splicing factor Prp18"/>
    <property type="match status" value="1"/>
</dbReference>
<evidence type="ECO:0000256" key="4">
    <source>
        <dbReference type="ARBA" id="ARBA00013507"/>
    </source>
</evidence>
<feature type="repeat" description="WD" evidence="15">
    <location>
        <begin position="100"/>
        <end position="135"/>
    </location>
</feature>
<name>A0A1G4JPT3_9SACH</name>
<feature type="compositionally biased region" description="Pro residues" evidence="16">
    <location>
        <begin position="1101"/>
        <end position="1116"/>
    </location>
</feature>
<dbReference type="Gene3D" id="2.20.25.400">
    <property type="match status" value="1"/>
</dbReference>
<feature type="compositionally biased region" description="Low complexity" evidence="16">
    <location>
        <begin position="1072"/>
        <end position="1083"/>
    </location>
</feature>
<sequence>MVKLAEYPRTATFAWSHDQSPSLATGTASGTIDANFSSESKLEIWSLLSPDAATPQASVTADAKFNDLDWSHDNQVVAGALDNGTVEFFSPRELTSIAKLSHHTTPVKTVRFNAKQHNVMCSGGGNREILIWDISKIGQAGYTPLTPGTAMTPMDEIYSLAWNQNQSHVFASAGSSGFASIWDLKAKKEVLHLSHTSQVTGQKNQLSIVEWHPNNSTRIATASGSDSDPSILIWDLRNANVPLSVLSNAHTKGLLSLDWCKQDEKLLLSSGRDNTCVLWNPEESQVLTQYPTRGNWCFKTKFAPRVPNLFASASFDNKIEIQTLQNLACELDEDATTNKQQESETEFWNNVSEQDSSEKPVVTKIQAPSWYGNKSPAAQWAFGGKLVAITNDRKGVKISKPIIPGVEKNVMLDEALQSKNFNPIINKRLVQSIDETNEEDWNMLEKLSLDGKEVFLKEQLAFEDEDSDDATEKGASVDDEDDFFSSLNNKFVPEGSFHLETKDQTEDLIKSIVRGDKKKAISQALDQDLLLEALIIALDCDDQSLKQKVKNVYFVKHGKSSSFARTLHSVSENNVDDLVENLDVSQWRYALKAIHAYTPNLAKRNELLVKLGDRVSASNNRQDALLLYLSAQSLDKVAEIWLKEFMGLEGKLKSKKETIYEAHLECLTEFVERFTVFISLISDDQHQSLANEGLISKFLEFVNLTSANGDFDLALKFLNILPDDNEEVITEKQRVMIASNKTISTTNSATTATRAQKSRYNTNNAAGAAPMMGLGVTQEHTIGGGNFPPMQPPAPSFAPNSPFPQPSSLASRNASVTAPVTTALKQSAYAPPASFQAPVASKYAPGTAVSPSGITRVPTAAVPPAPLAGNMVGANPYTPANGQVPVSNAPANPYANRYGGVTNQPTYTQPFKPVANVIGAGSPGFNNMTNPIAPPVTGGATSGQTPHLNKKANDGWNDLPLKKVNEKPMRAKAVSVAPASVATSPGAVGPQSNFGSIPPPPLSRVTSSATIQTPVPQRGPSKSYAPAIGSASPSMTGVPPPAPVAGFAAPSNPYAPPPSTNTSNPYAPPPQNGQAPANANYGPSTNTLYGAGAAPFNGQSAPPPISQKPPIGPPPKSMKRKPHTSHDVTSATAILESVQRKSETSLPLASGPQVNGAPPATAAVSGSQSPAPAAAGTPAATNSNESQEVPQEQQPIVDFLTSELARVAPLIPQEYTKQLKDCNKRLHILFGHLKRQDLLTQPTIDRLHQIVALMKEHQYAEAMQVHVDIATNYAQDAGNWLTGVKRLIGIAEVTSS</sequence>
<evidence type="ECO:0000256" key="7">
    <source>
        <dbReference type="ARBA" id="ARBA00022574"/>
    </source>
</evidence>
<dbReference type="Gene3D" id="6.10.140.1600">
    <property type="match status" value="1"/>
</dbReference>
<comment type="subcellular location">
    <subcellularLocation>
        <location evidence="1">Cytoplasmic vesicle</location>
        <location evidence="1">COPII-coated vesicle membrane</location>
        <topology evidence="1">Peripheral membrane protein</topology>
        <orientation evidence="1">Cytoplasmic side</orientation>
    </subcellularLocation>
    <subcellularLocation>
        <location evidence="2">Endoplasmic reticulum membrane</location>
        <topology evidence="2">Peripheral membrane protein</topology>
        <orientation evidence="2">Cytoplasmic side</orientation>
    </subcellularLocation>
</comment>
<feature type="compositionally biased region" description="Low complexity" evidence="16">
    <location>
        <begin position="1162"/>
        <end position="1181"/>
    </location>
</feature>
<dbReference type="Gene3D" id="1.25.40.980">
    <property type="match status" value="1"/>
</dbReference>
<dbReference type="InterPro" id="IPR019775">
    <property type="entry name" value="WD40_repeat_CS"/>
</dbReference>
<dbReference type="InterPro" id="IPR009917">
    <property type="entry name" value="SRA1/Sec31"/>
</dbReference>
<dbReference type="PANTHER" id="PTHR13923:SF11">
    <property type="entry name" value="SECRETORY 31, ISOFORM D"/>
    <property type="match status" value="1"/>
</dbReference>
<evidence type="ECO:0000256" key="8">
    <source>
        <dbReference type="ARBA" id="ARBA00022737"/>
    </source>
</evidence>
<feature type="domain" description="Sec16 Sec23-binding" evidence="18">
    <location>
        <begin position="510"/>
        <end position="635"/>
    </location>
</feature>
<evidence type="ECO:0000313" key="20">
    <source>
        <dbReference type="Proteomes" id="UP000189911"/>
    </source>
</evidence>
<dbReference type="InterPro" id="IPR021614">
    <property type="entry name" value="Sec31"/>
</dbReference>
<proteinExistence type="inferred from homology"/>
<keyword evidence="8" id="KW-0677">Repeat</keyword>
<feature type="region of interest" description="Disordered" evidence="16">
    <location>
        <begin position="791"/>
        <end position="814"/>
    </location>
</feature>
<dbReference type="InterPro" id="IPR036322">
    <property type="entry name" value="WD40_repeat_dom_sf"/>
</dbReference>
<dbReference type="Pfam" id="PF00400">
    <property type="entry name" value="WD40"/>
    <property type="match status" value="2"/>
</dbReference>
<keyword evidence="13" id="KW-0968">Cytoplasmic vesicle</keyword>
<evidence type="ECO:0000259" key="17">
    <source>
        <dbReference type="Pfam" id="PF07304"/>
    </source>
</evidence>
<comment type="function">
    <text evidence="14">Component of the coat protein complex II (COPII) which promotes the formation of transport vesicles from the endoplasmic reticulum (ER). The coat has two main functions, the physical deformation of the endoplasmic reticulum membrane into vesicles and the selection of cargo molecules.</text>
</comment>
<accession>A0A1G4JPT3</accession>
<evidence type="ECO:0000256" key="14">
    <source>
        <dbReference type="ARBA" id="ARBA00025471"/>
    </source>
</evidence>
<dbReference type="SUPFAM" id="SSF50978">
    <property type="entry name" value="WD40 repeat-like"/>
    <property type="match status" value="1"/>
</dbReference>
<evidence type="ECO:0000256" key="13">
    <source>
        <dbReference type="ARBA" id="ARBA00023329"/>
    </source>
</evidence>
<comment type="similarity">
    <text evidence="3">Belongs to the WD repeat SEC31 family.</text>
</comment>
<evidence type="ECO:0000259" key="18">
    <source>
        <dbReference type="Pfam" id="PF12931"/>
    </source>
</evidence>
<dbReference type="SMART" id="SM00320">
    <property type="entry name" value="WD40"/>
    <property type="match status" value="6"/>
</dbReference>
<dbReference type="InterPro" id="IPR001680">
    <property type="entry name" value="WD40_rpt"/>
</dbReference>
<evidence type="ECO:0000256" key="9">
    <source>
        <dbReference type="ARBA" id="ARBA00022824"/>
    </source>
</evidence>
<evidence type="ECO:0000256" key="2">
    <source>
        <dbReference type="ARBA" id="ARBA00004397"/>
    </source>
</evidence>
<feature type="compositionally biased region" description="Polar residues" evidence="16">
    <location>
        <begin position="1004"/>
        <end position="1015"/>
    </location>
</feature>
<dbReference type="InterPro" id="IPR024298">
    <property type="entry name" value="Sec16_Sec23-bd"/>
</dbReference>
<feature type="repeat" description="WD" evidence="15">
    <location>
        <begin position="247"/>
        <end position="289"/>
    </location>
</feature>
<keyword evidence="20" id="KW-1185">Reference proteome</keyword>
<dbReference type="InterPro" id="IPR015943">
    <property type="entry name" value="WD40/YVTN_repeat-like_dom_sf"/>
</dbReference>
<keyword evidence="6" id="KW-0813">Transport</keyword>
<dbReference type="GO" id="GO:0015031">
    <property type="term" value="P:protein transport"/>
    <property type="evidence" value="ECO:0007669"/>
    <property type="project" value="UniProtKB-KW"/>
</dbReference>
<evidence type="ECO:0000256" key="11">
    <source>
        <dbReference type="ARBA" id="ARBA00022927"/>
    </source>
</evidence>
<feature type="region of interest" description="Disordered" evidence="16">
    <location>
        <begin position="938"/>
        <end position="957"/>
    </location>
</feature>
<feature type="compositionally biased region" description="Pro residues" evidence="16">
    <location>
        <begin position="791"/>
        <end position="805"/>
    </location>
</feature>
<evidence type="ECO:0000256" key="1">
    <source>
        <dbReference type="ARBA" id="ARBA00004299"/>
    </source>
</evidence>
<organism evidence="19 20">
    <name type="scientific">Lachancea nothofagi CBS 11611</name>
    <dbReference type="NCBI Taxonomy" id="1266666"/>
    <lineage>
        <taxon>Eukaryota</taxon>
        <taxon>Fungi</taxon>
        <taxon>Dikarya</taxon>
        <taxon>Ascomycota</taxon>
        <taxon>Saccharomycotina</taxon>
        <taxon>Saccharomycetes</taxon>
        <taxon>Saccharomycetales</taxon>
        <taxon>Saccharomycetaceae</taxon>
        <taxon>Lachancea</taxon>
    </lineage>
</organism>
<dbReference type="OrthoDB" id="542917at2759"/>
<protein>
    <recommendedName>
        <fullName evidence="5">Protein transport protein SEC31</fullName>
    </recommendedName>
    <alternativeName>
        <fullName evidence="4">Protein transport protein sec31</fullName>
    </alternativeName>
</protein>
<dbReference type="Pfam" id="PF07304">
    <property type="entry name" value="SRA1"/>
    <property type="match status" value="1"/>
</dbReference>
<dbReference type="Pfam" id="PF12931">
    <property type="entry name" value="TPR_Sec16"/>
    <property type="match status" value="1"/>
</dbReference>
<gene>
    <name evidence="19" type="ORF">LANO_0E02080G</name>
</gene>
<evidence type="ECO:0000256" key="5">
    <source>
        <dbReference type="ARBA" id="ARBA00021236"/>
    </source>
</evidence>
<dbReference type="Pfam" id="PF11549">
    <property type="entry name" value="Sec31"/>
    <property type="match status" value="1"/>
</dbReference>
<evidence type="ECO:0000256" key="10">
    <source>
        <dbReference type="ARBA" id="ARBA00022892"/>
    </source>
</evidence>
<evidence type="ECO:0000256" key="15">
    <source>
        <dbReference type="PROSITE-ProRule" id="PRU00221"/>
    </source>
</evidence>
<dbReference type="Gene3D" id="2.130.10.10">
    <property type="entry name" value="YVTN repeat-like/Quinoprotein amine dehydrogenase"/>
    <property type="match status" value="1"/>
</dbReference>